<dbReference type="PROSITE" id="PS00122">
    <property type="entry name" value="CARBOXYLESTERASE_B_1"/>
    <property type="match status" value="1"/>
</dbReference>
<proteinExistence type="inferred from homology"/>
<dbReference type="GO" id="GO:0016787">
    <property type="term" value="F:hydrolase activity"/>
    <property type="evidence" value="ECO:0007669"/>
    <property type="project" value="UniProtKB-KW"/>
</dbReference>
<dbReference type="InterPro" id="IPR050309">
    <property type="entry name" value="Type-B_Carboxylest/Lipase"/>
</dbReference>
<evidence type="ECO:0000256" key="1">
    <source>
        <dbReference type="ARBA" id="ARBA00005964"/>
    </source>
</evidence>
<dbReference type="EMBL" id="BLJN01000002">
    <property type="protein sequence ID" value="GFE80479.1"/>
    <property type="molecule type" value="Genomic_DNA"/>
</dbReference>
<evidence type="ECO:0000256" key="2">
    <source>
        <dbReference type="ARBA" id="ARBA00022801"/>
    </source>
</evidence>
<evidence type="ECO:0000256" key="3">
    <source>
        <dbReference type="RuleBase" id="RU361235"/>
    </source>
</evidence>
<dbReference type="InterPro" id="IPR019826">
    <property type="entry name" value="Carboxylesterase_B_AS"/>
</dbReference>
<reference evidence="6" key="1">
    <citation type="submission" date="2020-01" db="EMBL/GenBank/DDBJ databases">
        <title>'Steroidobacter agaridevorans' sp. nov., agar-degrading bacteria isolated from rhizosphere soils.</title>
        <authorList>
            <person name="Ikenaga M."/>
            <person name="Kataoka M."/>
            <person name="Murouchi A."/>
            <person name="Katsuragi S."/>
            <person name="Sakai M."/>
        </authorList>
    </citation>
    <scope>NUCLEOTIDE SEQUENCE [LARGE SCALE GENOMIC DNA]</scope>
    <source>
        <strain evidence="6">YU21-B</strain>
    </source>
</reference>
<dbReference type="SUPFAM" id="SSF53474">
    <property type="entry name" value="alpha/beta-Hydrolases"/>
    <property type="match status" value="1"/>
</dbReference>
<keyword evidence="6" id="KW-1185">Reference proteome</keyword>
<dbReference type="Pfam" id="PF00135">
    <property type="entry name" value="COesterase"/>
    <property type="match status" value="1"/>
</dbReference>
<dbReference type="InterPro" id="IPR002018">
    <property type="entry name" value="CarbesteraseB"/>
</dbReference>
<keyword evidence="2 3" id="KW-0378">Hydrolase</keyword>
<feature type="domain" description="Carboxylesterase type B" evidence="4">
    <location>
        <begin position="15"/>
        <end position="312"/>
    </location>
</feature>
<name>A0A829YB31_9GAMM</name>
<dbReference type="EC" id="3.1.1.-" evidence="3"/>
<dbReference type="AlphaFoldDB" id="A0A829YB31"/>
<sequence>MTVPSFDAPAGRIIGWRDGRVIRATGIRYARAARFQPPTPEPASPTGIEATGWAPACAQADHPFGMGLMKSSVRTLATTEDCLRLSITRPDDIAPGDQRPVMVWIHGGSYVFGAGDAAIYDARSLVEEQNVIVVSVTYRLGLLGFLGGSGGRAANVGLLDIIEALRWVKANIAAFGGDADNITLFGQSAGGDAIAHLMIADGAQDLFRRAIIQSAPLGISLGRRKMYEAMMKIAARVAHDAPTDDVIAAQASVVSASAGFGWPASMPFGTQYGHHPLPAEEDLDSAWSRCARRFDVLIGSTAEEGSFFIPIIEPLRKLAALPMLGNAIRRAAIGTITRKVYATAADRFAKRHARAGGRAYTYKIHWGSKTNQLGATHAIDLPLLFGDEQTWHDADLVAGLSWSEVHASAQKIRALWSLFARTGSLEAGAIEPALISYRRA</sequence>
<protein>
    <recommendedName>
        <fullName evidence="3">Carboxylic ester hydrolase</fullName>
        <ecNumber evidence="3">3.1.1.-</ecNumber>
    </recommendedName>
</protein>
<evidence type="ECO:0000313" key="6">
    <source>
        <dbReference type="Proteomes" id="UP000445000"/>
    </source>
</evidence>
<accession>A0A829YB31</accession>
<comment type="similarity">
    <text evidence="1 3">Belongs to the type-B carboxylesterase/lipase family.</text>
</comment>
<evidence type="ECO:0000259" key="4">
    <source>
        <dbReference type="Pfam" id="PF00135"/>
    </source>
</evidence>
<dbReference type="Gene3D" id="3.40.50.1820">
    <property type="entry name" value="alpha/beta hydrolase"/>
    <property type="match status" value="1"/>
</dbReference>
<evidence type="ECO:0000313" key="5">
    <source>
        <dbReference type="EMBL" id="GFE80479.1"/>
    </source>
</evidence>
<organism evidence="5 6">
    <name type="scientific">Steroidobacter agaridevorans</name>
    <dbReference type="NCBI Taxonomy" id="2695856"/>
    <lineage>
        <taxon>Bacteria</taxon>
        <taxon>Pseudomonadati</taxon>
        <taxon>Pseudomonadota</taxon>
        <taxon>Gammaproteobacteria</taxon>
        <taxon>Steroidobacterales</taxon>
        <taxon>Steroidobacteraceae</taxon>
        <taxon>Steroidobacter</taxon>
    </lineage>
</organism>
<comment type="caution">
    <text evidence="5">The sequence shown here is derived from an EMBL/GenBank/DDBJ whole genome shotgun (WGS) entry which is preliminary data.</text>
</comment>
<gene>
    <name evidence="5" type="ORF">GCM10011487_24790</name>
</gene>
<dbReference type="Proteomes" id="UP000445000">
    <property type="component" value="Unassembled WGS sequence"/>
</dbReference>
<dbReference type="PANTHER" id="PTHR11559">
    <property type="entry name" value="CARBOXYLESTERASE"/>
    <property type="match status" value="1"/>
</dbReference>
<dbReference type="InterPro" id="IPR029058">
    <property type="entry name" value="AB_hydrolase_fold"/>
</dbReference>
<dbReference type="RefSeq" id="WP_161812155.1">
    <property type="nucleotide sequence ID" value="NZ_BLJN01000002.1"/>
</dbReference>